<evidence type="ECO:0000256" key="2">
    <source>
        <dbReference type="ARBA" id="ARBA00022737"/>
    </source>
</evidence>
<dbReference type="GO" id="GO:0005634">
    <property type="term" value="C:nucleus"/>
    <property type="evidence" value="ECO:0007669"/>
    <property type="project" value="TreeGrafter"/>
</dbReference>
<feature type="compositionally biased region" description="Low complexity" evidence="4">
    <location>
        <begin position="128"/>
        <end position="138"/>
    </location>
</feature>
<organism evidence="5 6">
    <name type="scientific">Hesseltinella vesiculosa</name>
    <dbReference type="NCBI Taxonomy" id="101127"/>
    <lineage>
        <taxon>Eukaryota</taxon>
        <taxon>Fungi</taxon>
        <taxon>Fungi incertae sedis</taxon>
        <taxon>Mucoromycota</taxon>
        <taxon>Mucoromycotina</taxon>
        <taxon>Mucoromycetes</taxon>
        <taxon>Mucorales</taxon>
        <taxon>Cunninghamellaceae</taxon>
        <taxon>Hesseltinella</taxon>
    </lineage>
</organism>
<dbReference type="GO" id="GO:0051286">
    <property type="term" value="C:cell tip"/>
    <property type="evidence" value="ECO:0007669"/>
    <property type="project" value="TreeGrafter"/>
</dbReference>
<feature type="region of interest" description="Disordered" evidence="4">
    <location>
        <begin position="605"/>
        <end position="646"/>
    </location>
</feature>
<evidence type="ECO:0000256" key="3">
    <source>
        <dbReference type="PROSITE-ProRule" id="PRU00221"/>
    </source>
</evidence>
<comment type="caution">
    <text evidence="5">The sequence shown here is derived from an EMBL/GenBank/DDBJ whole genome shotgun (WGS) entry which is preliminary data.</text>
</comment>
<proteinExistence type="predicted"/>
<dbReference type="InterPro" id="IPR036322">
    <property type="entry name" value="WD40_repeat_dom_sf"/>
</dbReference>
<dbReference type="PROSITE" id="PS50294">
    <property type="entry name" value="WD_REPEATS_REGION"/>
    <property type="match status" value="1"/>
</dbReference>
<evidence type="ECO:0000256" key="4">
    <source>
        <dbReference type="SAM" id="MobiDB-lite"/>
    </source>
</evidence>
<gene>
    <name evidence="5" type="ORF">DM01DRAFT_1299252</name>
</gene>
<dbReference type="InterPro" id="IPR051362">
    <property type="entry name" value="WD_repeat_creC_regulators"/>
</dbReference>
<keyword evidence="1 3" id="KW-0853">WD repeat</keyword>
<dbReference type="SUPFAM" id="SSF50978">
    <property type="entry name" value="WD40 repeat-like"/>
    <property type="match status" value="1"/>
</dbReference>
<dbReference type="InterPro" id="IPR015943">
    <property type="entry name" value="WD40/YVTN_repeat-like_dom_sf"/>
</dbReference>
<keyword evidence="2" id="KW-0677">Repeat</keyword>
<evidence type="ECO:0000313" key="5">
    <source>
        <dbReference type="EMBL" id="ORX61355.1"/>
    </source>
</evidence>
<dbReference type="AlphaFoldDB" id="A0A1X2GTL7"/>
<dbReference type="Gene3D" id="2.130.10.10">
    <property type="entry name" value="YVTN repeat-like/Quinoprotein amine dehydrogenase"/>
    <property type="match status" value="1"/>
</dbReference>
<feature type="compositionally biased region" description="Low complexity" evidence="4">
    <location>
        <begin position="608"/>
        <end position="622"/>
    </location>
</feature>
<feature type="compositionally biased region" description="Pro residues" evidence="4">
    <location>
        <begin position="623"/>
        <end position="638"/>
    </location>
</feature>
<dbReference type="STRING" id="101127.A0A1X2GTL7"/>
<dbReference type="SMART" id="SM00320">
    <property type="entry name" value="WD40"/>
    <property type="match status" value="5"/>
</dbReference>
<sequence>MNGPLQSLAPINVPPSNKAPLTSLLKPCPPSNKEFSCDGFHTIEGQYQLVHDIHFDTIAPQFNSGTHAVFISSRLKPSSSATSLTDSTSSPSSSSKPPYDDKDVSRSTAVPIPIQTSHHYHDLDRYSDSSSPSYSNPLLTPPRNTPTLLSNPPSTFHQHLHPSSPTPTSSTPLSTTHDPLPSVSVTTPIPTLSVSTSITTNHSTGLPTESPANQHDFSASFSSLFTRRNSVRYPHTQQRKPRNNLTKTKSSFVQKMVVHDRLASILANRSLEDGFLFFNVGTSFLWMDAQSKPKDPLSRIVFSKAYPTCHDVNLVTKTNEHLDVIIGFSSGDLVWYDPLTSKYFRLNKDGNMKKEAVTKIKWIPGSEDLFMAAFADGTIMIMDKDRDDQPFTTLAGLTWIEQQFHVTRPHKSNKYNPLSHWSVNDKGVTDFAFSPDSVYLAVVGSDGTLRIINYIQERLLDVFASYYGNFLCVAWSPDGRYILTGGQDDLVTIWGMAEKRIVARCQGHKSWVTGVAFDAFRCDEGNLYRFGSVGEDCKLMLWDFSYSALHRPKNKRRHHPGSPKSPKDAHRFSFVSTDAIKYRGNYASQLFDPLPALESLDQAKLSPAVDDSADSASPTLLSPSPPSSPTPPTQPTPPRHSFGFRKRSQGNHFFRDLKQPQPTRPETHHVAMPTLHPAQSKKQVPLLQPCTVRAVHGDPCLDIIFNRQAIITTDRRGRIRTWGRP</sequence>
<keyword evidence="6" id="KW-1185">Reference proteome</keyword>
<dbReference type="PANTHER" id="PTHR14107:SF16">
    <property type="entry name" value="AT02583P"/>
    <property type="match status" value="1"/>
</dbReference>
<dbReference type="EMBL" id="MCGT01000003">
    <property type="protein sequence ID" value="ORX61355.1"/>
    <property type="molecule type" value="Genomic_DNA"/>
</dbReference>
<dbReference type="PANTHER" id="PTHR14107">
    <property type="entry name" value="WD REPEAT PROTEIN"/>
    <property type="match status" value="1"/>
</dbReference>
<dbReference type="OrthoDB" id="3367at2759"/>
<dbReference type="Pfam" id="PF00400">
    <property type="entry name" value="WD40"/>
    <property type="match status" value="3"/>
</dbReference>
<dbReference type="Proteomes" id="UP000242146">
    <property type="component" value="Unassembled WGS sequence"/>
</dbReference>
<dbReference type="GO" id="GO:0045013">
    <property type="term" value="P:carbon catabolite repression of transcription"/>
    <property type="evidence" value="ECO:0007669"/>
    <property type="project" value="TreeGrafter"/>
</dbReference>
<feature type="repeat" description="WD" evidence="3">
    <location>
        <begin position="463"/>
        <end position="504"/>
    </location>
</feature>
<protein>
    <submittedName>
        <fullName evidence="5">WD40 repeat-like protein</fullName>
    </submittedName>
</protein>
<accession>A0A1X2GTL7</accession>
<evidence type="ECO:0000256" key="1">
    <source>
        <dbReference type="ARBA" id="ARBA00022574"/>
    </source>
</evidence>
<feature type="region of interest" description="Disordered" evidence="4">
    <location>
        <begin position="76"/>
        <end position="188"/>
    </location>
</feature>
<dbReference type="PROSITE" id="PS50082">
    <property type="entry name" value="WD_REPEATS_2"/>
    <property type="match status" value="1"/>
</dbReference>
<evidence type="ECO:0000313" key="6">
    <source>
        <dbReference type="Proteomes" id="UP000242146"/>
    </source>
</evidence>
<feature type="compositionally biased region" description="Low complexity" evidence="4">
    <location>
        <begin position="161"/>
        <end position="182"/>
    </location>
</feature>
<dbReference type="InterPro" id="IPR001680">
    <property type="entry name" value="WD40_rpt"/>
</dbReference>
<feature type="compositionally biased region" description="Low complexity" evidence="4">
    <location>
        <begin position="76"/>
        <end position="97"/>
    </location>
</feature>
<dbReference type="GO" id="GO:0032153">
    <property type="term" value="C:cell division site"/>
    <property type="evidence" value="ECO:0007669"/>
    <property type="project" value="TreeGrafter"/>
</dbReference>
<reference evidence="5 6" key="1">
    <citation type="submission" date="2016-07" db="EMBL/GenBank/DDBJ databases">
        <title>Pervasive Adenine N6-methylation of Active Genes in Fungi.</title>
        <authorList>
            <consortium name="DOE Joint Genome Institute"/>
            <person name="Mondo S.J."/>
            <person name="Dannebaum R.O."/>
            <person name="Kuo R.C."/>
            <person name="Labutti K."/>
            <person name="Haridas S."/>
            <person name="Kuo A."/>
            <person name="Salamov A."/>
            <person name="Ahrendt S.R."/>
            <person name="Lipzen A."/>
            <person name="Sullivan W."/>
            <person name="Andreopoulos W.B."/>
            <person name="Clum A."/>
            <person name="Lindquist E."/>
            <person name="Daum C."/>
            <person name="Ramamoorthy G.K."/>
            <person name="Gryganskyi A."/>
            <person name="Culley D."/>
            <person name="Magnuson J.K."/>
            <person name="James T.Y."/>
            <person name="O'Malley M.A."/>
            <person name="Stajich J.E."/>
            <person name="Spatafora J.W."/>
            <person name="Visel A."/>
            <person name="Grigoriev I.V."/>
        </authorList>
    </citation>
    <scope>NUCLEOTIDE SEQUENCE [LARGE SCALE GENOMIC DNA]</scope>
    <source>
        <strain evidence="5 6">NRRL 3301</strain>
    </source>
</reference>
<name>A0A1X2GTL7_9FUNG</name>